<keyword evidence="8" id="KW-0326">Glycosidase</keyword>
<dbReference type="InterPro" id="IPR045053">
    <property type="entry name" value="MAN-like"/>
</dbReference>
<dbReference type="InterPro" id="IPR001547">
    <property type="entry name" value="Glyco_hydro_5"/>
</dbReference>
<keyword evidence="6" id="KW-0732">Signal</keyword>
<keyword evidence="7" id="KW-0378">Hydrolase</keyword>
<dbReference type="PANTHER" id="PTHR31451:SF39">
    <property type="entry name" value="MANNAN ENDO-1,4-BETA-MANNOSIDASE 1"/>
    <property type="match status" value="1"/>
</dbReference>
<keyword evidence="11" id="KW-1185">Reference proteome</keyword>
<dbReference type="GO" id="GO:0005576">
    <property type="term" value="C:extracellular region"/>
    <property type="evidence" value="ECO:0007669"/>
    <property type="project" value="UniProtKB-SubCell"/>
</dbReference>
<reference evidence="11" key="1">
    <citation type="submission" date="2017-01" db="EMBL/GenBank/DDBJ databases">
        <title>Comparative genomics of anhydrobiosis in the tardigrade Hypsibius dujardini.</title>
        <authorList>
            <person name="Yoshida Y."/>
            <person name="Koutsovoulos G."/>
            <person name="Laetsch D."/>
            <person name="Stevens L."/>
            <person name="Kumar S."/>
            <person name="Horikawa D."/>
            <person name="Ishino K."/>
            <person name="Komine S."/>
            <person name="Tomita M."/>
            <person name="Blaxter M."/>
            <person name="Arakawa K."/>
        </authorList>
    </citation>
    <scope>NUCLEOTIDE SEQUENCE [LARGE SCALE GENOMIC DNA]</scope>
    <source>
        <strain evidence="11">Z151</strain>
    </source>
</reference>
<sequence>MFAAAVSMGATVIRSHTLGFSSGNANALQPTTTTINASAWTAIDYVFYKATQTGIKLICPLTDCYNYYHGNYGDYPANRGVQKTNFFTNATLTADFKQFISTWLNHVNTYTGVAIKNSPALFAIETGNEFNIRPDVTSTTYPPASWLSDISAYIKTMDSKHFILDGTDENFGNSNDFAISTLDM</sequence>
<dbReference type="Gene3D" id="3.20.20.80">
    <property type="entry name" value="Glycosidases"/>
    <property type="match status" value="1"/>
</dbReference>
<name>A0A1W0WWP1_HYPEX</name>
<organism evidence="10 11">
    <name type="scientific">Hypsibius exemplaris</name>
    <name type="common">Freshwater tardigrade</name>
    <dbReference type="NCBI Taxonomy" id="2072580"/>
    <lineage>
        <taxon>Eukaryota</taxon>
        <taxon>Metazoa</taxon>
        <taxon>Ecdysozoa</taxon>
        <taxon>Tardigrada</taxon>
        <taxon>Eutardigrada</taxon>
        <taxon>Parachela</taxon>
        <taxon>Hypsibioidea</taxon>
        <taxon>Hypsibiidae</taxon>
        <taxon>Hypsibius</taxon>
    </lineage>
</organism>
<evidence type="ECO:0000313" key="10">
    <source>
        <dbReference type="EMBL" id="OQV19592.1"/>
    </source>
</evidence>
<evidence type="ECO:0000256" key="2">
    <source>
        <dbReference type="ARBA" id="ARBA00004613"/>
    </source>
</evidence>
<evidence type="ECO:0000259" key="9">
    <source>
        <dbReference type="Pfam" id="PF26410"/>
    </source>
</evidence>
<dbReference type="InterPro" id="IPR017853">
    <property type="entry name" value="GH"/>
</dbReference>
<evidence type="ECO:0000256" key="4">
    <source>
        <dbReference type="ARBA" id="ARBA00012706"/>
    </source>
</evidence>
<evidence type="ECO:0000256" key="1">
    <source>
        <dbReference type="ARBA" id="ARBA00001678"/>
    </source>
</evidence>
<dbReference type="SUPFAM" id="SSF51445">
    <property type="entry name" value="(Trans)glycosidases"/>
    <property type="match status" value="1"/>
</dbReference>
<dbReference type="PANTHER" id="PTHR31451">
    <property type="match status" value="1"/>
</dbReference>
<protein>
    <recommendedName>
        <fullName evidence="4">mannan endo-1,4-beta-mannosidase</fullName>
        <ecNumber evidence="4">3.2.1.78</ecNumber>
    </recommendedName>
</protein>
<comment type="caution">
    <text evidence="10">The sequence shown here is derived from an EMBL/GenBank/DDBJ whole genome shotgun (WGS) entry which is preliminary data.</text>
</comment>
<evidence type="ECO:0000256" key="7">
    <source>
        <dbReference type="ARBA" id="ARBA00022801"/>
    </source>
</evidence>
<evidence type="ECO:0000256" key="3">
    <source>
        <dbReference type="ARBA" id="ARBA00005641"/>
    </source>
</evidence>
<dbReference type="OrthoDB" id="406631at2759"/>
<comment type="similarity">
    <text evidence="3">Belongs to the glycosyl hydrolase 5 (cellulase A) family.</text>
</comment>
<comment type="catalytic activity">
    <reaction evidence="1">
        <text>Random hydrolysis of (1-&gt;4)-beta-D-mannosidic linkages in mannans, galactomannans and glucomannans.</text>
        <dbReference type="EC" id="3.2.1.78"/>
    </reaction>
</comment>
<dbReference type="AlphaFoldDB" id="A0A1W0WWP1"/>
<dbReference type="Proteomes" id="UP000192578">
    <property type="component" value="Unassembled WGS sequence"/>
</dbReference>
<evidence type="ECO:0000313" key="11">
    <source>
        <dbReference type="Proteomes" id="UP000192578"/>
    </source>
</evidence>
<dbReference type="EC" id="3.2.1.78" evidence="4"/>
<dbReference type="GO" id="GO:0016985">
    <property type="term" value="F:mannan endo-1,4-beta-mannosidase activity"/>
    <property type="evidence" value="ECO:0007669"/>
    <property type="project" value="UniProtKB-EC"/>
</dbReference>
<dbReference type="Pfam" id="PF26410">
    <property type="entry name" value="GH5_mannosidase"/>
    <property type="match status" value="1"/>
</dbReference>
<comment type="subcellular location">
    <subcellularLocation>
        <location evidence="2">Secreted</location>
    </subcellularLocation>
</comment>
<gene>
    <name evidence="10" type="ORF">BV898_06366</name>
</gene>
<accession>A0A1W0WWP1</accession>
<evidence type="ECO:0000256" key="6">
    <source>
        <dbReference type="ARBA" id="ARBA00022729"/>
    </source>
</evidence>
<evidence type="ECO:0000256" key="5">
    <source>
        <dbReference type="ARBA" id="ARBA00022525"/>
    </source>
</evidence>
<keyword evidence="5" id="KW-0964">Secreted</keyword>
<feature type="domain" description="Glycoside hydrolase family 5" evidence="9">
    <location>
        <begin position="66"/>
        <end position="174"/>
    </location>
</feature>
<dbReference type="EMBL" id="MTYJ01000037">
    <property type="protein sequence ID" value="OQV19592.1"/>
    <property type="molecule type" value="Genomic_DNA"/>
</dbReference>
<proteinExistence type="inferred from homology"/>
<evidence type="ECO:0000256" key="8">
    <source>
        <dbReference type="ARBA" id="ARBA00023295"/>
    </source>
</evidence>